<evidence type="ECO:0000313" key="2">
    <source>
        <dbReference type="Proteomes" id="UP000249057"/>
    </source>
</evidence>
<dbReference type="EMBL" id="KZ825330">
    <property type="protein sequence ID" value="RAH47469.1"/>
    <property type="molecule type" value="Genomic_DNA"/>
</dbReference>
<proteinExistence type="predicted"/>
<accession>A0ACD1GDV5</accession>
<protein>
    <submittedName>
        <fullName evidence="1">Uncharacterized protein</fullName>
    </submittedName>
</protein>
<dbReference type="Proteomes" id="UP000249057">
    <property type="component" value="Unassembled WGS sequence"/>
</dbReference>
<reference evidence="1" key="1">
    <citation type="submission" date="2018-02" db="EMBL/GenBank/DDBJ databases">
        <title>The genomes of Aspergillus section Nigri reveals drivers in fungal speciation.</title>
        <authorList>
            <consortium name="DOE Joint Genome Institute"/>
            <person name="Vesth T.C."/>
            <person name="Nybo J."/>
            <person name="Theobald S."/>
            <person name="Brandl J."/>
            <person name="Frisvad J.C."/>
            <person name="Nielsen K.F."/>
            <person name="Lyhne E.K."/>
            <person name="Kogle M.E."/>
            <person name="Kuo A."/>
            <person name="Riley R."/>
            <person name="Clum A."/>
            <person name="Nolan M."/>
            <person name="Lipzen A."/>
            <person name="Salamov A."/>
            <person name="Henrissat B."/>
            <person name="Wiebenga A."/>
            <person name="De vries R.P."/>
            <person name="Grigoriev I.V."/>
            <person name="Mortensen U.H."/>
            <person name="Andersen M.R."/>
            <person name="Baker S.E."/>
        </authorList>
    </citation>
    <scope>NUCLEOTIDE SEQUENCE</scope>
    <source>
        <strain evidence="1">CBS 621.78</strain>
    </source>
</reference>
<evidence type="ECO:0000313" key="1">
    <source>
        <dbReference type="EMBL" id="RAH47469.1"/>
    </source>
</evidence>
<keyword evidence="2" id="KW-1185">Reference proteome</keyword>
<name>A0ACD1GDV5_9EURO</name>
<gene>
    <name evidence="1" type="ORF">BO95DRAFT_84998</name>
</gene>
<sequence>MEGAISFLLLLNAIGTCSLLSHTVCFPILCADGKAISPFSQPFLAAKHWHCKKEVSPYHCPQRTRVGDTWDKMCGSWKLKFAATITCIKVLVRTR</sequence>
<organism evidence="1 2">
    <name type="scientific">Aspergillus brunneoviolaceus CBS 621.78</name>
    <dbReference type="NCBI Taxonomy" id="1450534"/>
    <lineage>
        <taxon>Eukaryota</taxon>
        <taxon>Fungi</taxon>
        <taxon>Dikarya</taxon>
        <taxon>Ascomycota</taxon>
        <taxon>Pezizomycotina</taxon>
        <taxon>Eurotiomycetes</taxon>
        <taxon>Eurotiomycetidae</taxon>
        <taxon>Eurotiales</taxon>
        <taxon>Aspergillaceae</taxon>
        <taxon>Aspergillus</taxon>
        <taxon>Aspergillus subgen. Circumdati</taxon>
    </lineage>
</organism>